<dbReference type="GO" id="GO:0016020">
    <property type="term" value="C:membrane"/>
    <property type="evidence" value="ECO:0007669"/>
    <property type="project" value="UniProtKB-SubCell"/>
</dbReference>
<proteinExistence type="inferred from homology"/>
<name>A0A8C4RGJ7_ERPCA</name>
<dbReference type="Proteomes" id="UP000694620">
    <property type="component" value="Chromosome 2"/>
</dbReference>
<evidence type="ECO:0000256" key="2">
    <source>
        <dbReference type="ARBA" id="ARBA00009565"/>
    </source>
</evidence>
<dbReference type="GeneTree" id="ENSGT00940000163727"/>
<comment type="similarity">
    <text evidence="2">Belongs to the MS4A family.</text>
</comment>
<evidence type="ECO:0000313" key="7">
    <source>
        <dbReference type="Ensembl" id="ENSECRP00000002295.1"/>
    </source>
</evidence>
<dbReference type="PANTHER" id="PTHR23320:SF128">
    <property type="entry name" value="MEMBRANE-SPANNING 4-DOMAINS SUBFAMILY A MEMBER 4A"/>
    <property type="match status" value="1"/>
</dbReference>
<reference evidence="7" key="1">
    <citation type="submission" date="2021-06" db="EMBL/GenBank/DDBJ databases">
        <authorList>
            <consortium name="Wellcome Sanger Institute Data Sharing"/>
        </authorList>
    </citation>
    <scope>NUCLEOTIDE SEQUENCE [LARGE SCALE GENOMIC DNA]</scope>
</reference>
<evidence type="ECO:0000256" key="6">
    <source>
        <dbReference type="SAM" id="Phobius"/>
    </source>
</evidence>
<keyword evidence="5 6" id="KW-0472">Membrane</keyword>
<comment type="subcellular location">
    <subcellularLocation>
        <location evidence="1">Membrane</location>
        <topology evidence="1">Multi-pass membrane protein</topology>
    </subcellularLocation>
</comment>
<evidence type="ECO:0000256" key="1">
    <source>
        <dbReference type="ARBA" id="ARBA00004141"/>
    </source>
</evidence>
<sequence length="244" mass="26303">MSTSLTTANGMLVITQVVPQNDGQAANTTTTVPVQVAMGTNFCPVPQKLQRFLEGEPKALGVVQIMIGVINIGFGIVLAFSGSLAVISGIPFWASIMYIISGSLSICAADKMQLCKIKGALATNIISTIFSGIGIIMYSMDLGIQICFNKCYYNYSYEVAQGIKGVLLIFTILEFCVSLCTSVYCCKATCGNPDQPLIIIQQNVDPSGIPVQIPQYNVPLQTTPITQPYDQPANMQYYPPPYAK</sequence>
<evidence type="ECO:0000256" key="3">
    <source>
        <dbReference type="ARBA" id="ARBA00022692"/>
    </source>
</evidence>
<dbReference type="InterPro" id="IPR007237">
    <property type="entry name" value="CD20-like"/>
</dbReference>
<keyword evidence="3 6" id="KW-0812">Transmembrane</keyword>
<evidence type="ECO:0000313" key="8">
    <source>
        <dbReference type="Proteomes" id="UP000694620"/>
    </source>
</evidence>
<accession>A0A8C4RGJ7</accession>
<reference evidence="7" key="2">
    <citation type="submission" date="2025-08" db="UniProtKB">
        <authorList>
            <consortium name="Ensembl"/>
        </authorList>
    </citation>
    <scope>IDENTIFICATION</scope>
</reference>
<feature type="transmembrane region" description="Helical" evidence="6">
    <location>
        <begin position="59"/>
        <end position="80"/>
    </location>
</feature>
<dbReference type="Ensembl" id="ENSECRT00000002325.1">
    <property type="protein sequence ID" value="ENSECRP00000002295.1"/>
    <property type="gene ID" value="ENSECRG00000001589.1"/>
</dbReference>
<dbReference type="AlphaFoldDB" id="A0A8C4RGJ7"/>
<reference evidence="7" key="3">
    <citation type="submission" date="2025-09" db="UniProtKB">
        <authorList>
            <consortium name="Ensembl"/>
        </authorList>
    </citation>
    <scope>IDENTIFICATION</scope>
</reference>
<feature type="transmembrane region" description="Helical" evidence="6">
    <location>
        <begin position="86"/>
        <end position="109"/>
    </location>
</feature>
<protein>
    <submittedName>
        <fullName evidence="7">Membrane-spanning 4-domains subfamily A member 15-like</fullName>
    </submittedName>
</protein>
<gene>
    <name evidence="7" type="primary">LOC114646048</name>
</gene>
<dbReference type="Pfam" id="PF04103">
    <property type="entry name" value="CD20"/>
    <property type="match status" value="1"/>
</dbReference>
<feature type="transmembrane region" description="Helical" evidence="6">
    <location>
        <begin position="121"/>
        <end position="140"/>
    </location>
</feature>
<keyword evidence="8" id="KW-1185">Reference proteome</keyword>
<dbReference type="InterPro" id="IPR030417">
    <property type="entry name" value="MS4A"/>
</dbReference>
<organism evidence="7 8">
    <name type="scientific">Erpetoichthys calabaricus</name>
    <name type="common">Rope fish</name>
    <name type="synonym">Calamoichthys calabaricus</name>
    <dbReference type="NCBI Taxonomy" id="27687"/>
    <lineage>
        <taxon>Eukaryota</taxon>
        <taxon>Metazoa</taxon>
        <taxon>Chordata</taxon>
        <taxon>Craniata</taxon>
        <taxon>Vertebrata</taxon>
        <taxon>Euteleostomi</taxon>
        <taxon>Actinopterygii</taxon>
        <taxon>Polypteriformes</taxon>
        <taxon>Polypteridae</taxon>
        <taxon>Erpetoichthys</taxon>
    </lineage>
</organism>
<dbReference type="PANTHER" id="PTHR23320">
    <property type="entry name" value="MEMBRANE-SPANNING 4-DOMAINS SUBFAMILY A MS4A -RELATED"/>
    <property type="match status" value="1"/>
</dbReference>
<evidence type="ECO:0000256" key="4">
    <source>
        <dbReference type="ARBA" id="ARBA00022989"/>
    </source>
</evidence>
<keyword evidence="4 6" id="KW-1133">Transmembrane helix</keyword>
<evidence type="ECO:0000256" key="5">
    <source>
        <dbReference type="ARBA" id="ARBA00023136"/>
    </source>
</evidence>